<evidence type="ECO:0000313" key="3">
    <source>
        <dbReference type="Proteomes" id="UP000038040"/>
    </source>
</evidence>
<dbReference type="Proteomes" id="UP000038040">
    <property type="component" value="Unplaced"/>
</dbReference>
<evidence type="ECO:0000256" key="1">
    <source>
        <dbReference type="SAM" id="MobiDB-lite"/>
    </source>
</evidence>
<feature type="region of interest" description="Disordered" evidence="1">
    <location>
        <begin position="48"/>
        <end position="108"/>
    </location>
</feature>
<dbReference type="AlphaFoldDB" id="A0A0N4U821"/>
<dbReference type="Proteomes" id="UP000274756">
    <property type="component" value="Unassembled WGS sequence"/>
</dbReference>
<reference evidence="2 4" key="2">
    <citation type="submission" date="2018-11" db="EMBL/GenBank/DDBJ databases">
        <authorList>
            <consortium name="Pathogen Informatics"/>
        </authorList>
    </citation>
    <scope>NUCLEOTIDE SEQUENCE [LARGE SCALE GENOMIC DNA]</scope>
</reference>
<sequence length="132" mass="15191">MARNNTVSREEQQVIIRREQLEGDSVRDLSSEQDQQLSLINLVQDISLQEESRATEQAEPIESEGDSPQGSNEHRTPERSNDPNAEDDQMKWSNLRTPPPSSRDHPFLINITWAPKRLKVYRKKGETPELIT</sequence>
<keyword evidence="4" id="KW-1185">Reference proteome</keyword>
<reference evidence="5" key="1">
    <citation type="submission" date="2017-02" db="UniProtKB">
        <authorList>
            <consortium name="WormBaseParasite"/>
        </authorList>
    </citation>
    <scope>IDENTIFICATION</scope>
</reference>
<gene>
    <name evidence="2" type="ORF">DME_LOCUS7326</name>
</gene>
<evidence type="ECO:0000313" key="5">
    <source>
        <dbReference type="WBParaSite" id="DME_0000316701-mRNA-1"/>
    </source>
</evidence>
<feature type="compositionally biased region" description="Basic and acidic residues" evidence="1">
    <location>
        <begin position="72"/>
        <end position="81"/>
    </location>
</feature>
<proteinExistence type="predicted"/>
<dbReference type="WBParaSite" id="DME_0000316701-mRNA-1">
    <property type="protein sequence ID" value="DME_0000316701-mRNA-1"/>
    <property type="gene ID" value="DME_0000316701"/>
</dbReference>
<accession>A0A0N4U821</accession>
<evidence type="ECO:0000313" key="2">
    <source>
        <dbReference type="EMBL" id="VDN57353.1"/>
    </source>
</evidence>
<name>A0A0N4U821_DRAME</name>
<protein>
    <submittedName>
        <fullName evidence="5">E3 ubiquitin-protein ligase RNF12-A-like</fullName>
    </submittedName>
</protein>
<organism evidence="3 5">
    <name type="scientific">Dracunculus medinensis</name>
    <name type="common">Guinea worm</name>
    <dbReference type="NCBI Taxonomy" id="318479"/>
    <lineage>
        <taxon>Eukaryota</taxon>
        <taxon>Metazoa</taxon>
        <taxon>Ecdysozoa</taxon>
        <taxon>Nematoda</taxon>
        <taxon>Chromadorea</taxon>
        <taxon>Rhabditida</taxon>
        <taxon>Spirurina</taxon>
        <taxon>Dracunculoidea</taxon>
        <taxon>Dracunculidae</taxon>
        <taxon>Dracunculus</taxon>
    </lineage>
</organism>
<evidence type="ECO:0000313" key="4">
    <source>
        <dbReference type="Proteomes" id="UP000274756"/>
    </source>
</evidence>
<dbReference type="EMBL" id="UYYG01001159">
    <property type="protein sequence ID" value="VDN57353.1"/>
    <property type="molecule type" value="Genomic_DNA"/>
</dbReference>